<dbReference type="OrthoDB" id="4041625at2759"/>
<feature type="region of interest" description="Disordered" evidence="1">
    <location>
        <begin position="117"/>
        <end position="140"/>
    </location>
</feature>
<organism evidence="2 3">
    <name type="scientific">Kazachstania africana (strain ATCC 22294 / BCRC 22015 / CBS 2517 / CECT 1963 / NBRC 1671 / NRRL Y-8276)</name>
    <name type="common">Yeast</name>
    <name type="synonym">Kluyveromyces africanus</name>
    <dbReference type="NCBI Taxonomy" id="1071382"/>
    <lineage>
        <taxon>Eukaryota</taxon>
        <taxon>Fungi</taxon>
        <taxon>Dikarya</taxon>
        <taxon>Ascomycota</taxon>
        <taxon>Saccharomycotina</taxon>
        <taxon>Saccharomycetes</taxon>
        <taxon>Saccharomycetales</taxon>
        <taxon>Saccharomycetaceae</taxon>
        <taxon>Kazachstania</taxon>
    </lineage>
</organism>
<evidence type="ECO:0000256" key="1">
    <source>
        <dbReference type="SAM" id="MobiDB-lite"/>
    </source>
</evidence>
<sequence>MVGSHMQAGSEDHERVKLIGILCASPGLQQDNLQKSQLDRLRISKDIEIEQRAKISQLVKTPNHPTGSNDACFPITKRNSTAFSTAASLKRRKLPSALNLSSSSSFEFNSPVDEKVPSDSPFYPSTGVRSKKKIPPQKTTRFSRVVHTNNLFVTTPETSCRRSPPSGPRYPRQIPQRNIYYPYYSTISPIRQPIPTPIPSSTVLPSFNPWTMPMASHYLPYYLHNVDTPFTTSAINIHKNNGNKRKFAVMEGEIKIMDHVFSFDFSLNKGPDKENIDKKLFMSICDKIWEDSKLL</sequence>
<name>H2AVP6_KAZAF</name>
<dbReference type="HOGENOM" id="CLU_943548_0_0_1"/>
<dbReference type="EMBL" id="HE650825">
    <property type="protein sequence ID" value="CCF58446.1"/>
    <property type="molecule type" value="Genomic_DNA"/>
</dbReference>
<reference evidence="2 3" key="1">
    <citation type="journal article" date="2011" name="Proc. Natl. Acad. Sci. U.S.A.">
        <title>Evolutionary erosion of yeast sex chromosomes by mating-type switching accidents.</title>
        <authorList>
            <person name="Gordon J.L."/>
            <person name="Armisen D."/>
            <person name="Proux-Wera E."/>
            <person name="Oheigeartaigh S.S."/>
            <person name="Byrne K.P."/>
            <person name="Wolfe K.H."/>
        </authorList>
    </citation>
    <scope>NUCLEOTIDE SEQUENCE [LARGE SCALE GENOMIC DNA]</scope>
    <source>
        <strain evidence="3">ATCC 22294 / BCRC 22015 / CBS 2517 / CECT 1963 / NBRC 1671 / NRRL Y-8276</strain>
    </source>
</reference>
<proteinExistence type="predicted"/>
<keyword evidence="3" id="KW-1185">Reference proteome</keyword>
<dbReference type="GeneID" id="13883183"/>
<dbReference type="Proteomes" id="UP000005220">
    <property type="component" value="Chromosome 5"/>
</dbReference>
<evidence type="ECO:0000313" key="3">
    <source>
        <dbReference type="Proteomes" id="UP000005220"/>
    </source>
</evidence>
<dbReference type="KEGG" id="kaf:KAFR_0E02940"/>
<dbReference type="InParanoid" id="H2AVP6"/>
<dbReference type="RefSeq" id="XP_003957581.1">
    <property type="nucleotide sequence ID" value="XM_003957532.1"/>
</dbReference>
<dbReference type="STRING" id="1071382.H2AVP6"/>
<protein>
    <submittedName>
        <fullName evidence="2">Uncharacterized protein</fullName>
    </submittedName>
</protein>
<evidence type="ECO:0000313" key="2">
    <source>
        <dbReference type="EMBL" id="CCF58446.1"/>
    </source>
</evidence>
<gene>
    <name evidence="2" type="primary">KAFR0E02940</name>
    <name evidence="2" type="ORF">KAFR_0E02940</name>
</gene>
<dbReference type="AlphaFoldDB" id="H2AVP6"/>
<accession>H2AVP6</accession>